<proteinExistence type="predicted"/>
<accession>A0AA43IXX9</accession>
<reference evidence="1" key="1">
    <citation type="submission" date="2021-02" db="EMBL/GenBank/DDBJ databases">
        <title>Genome analysis of blister spot of apple pathogen from New York area.</title>
        <authorList>
            <person name="Kandel P."/>
            <person name="Hockett K.L."/>
            <person name="Santander R."/>
            <person name="Acimovic S."/>
        </authorList>
    </citation>
    <scope>NUCLEOTIDE SEQUENCE</scope>
    <source>
        <strain evidence="1">PSP1</strain>
    </source>
</reference>
<comment type="caution">
    <text evidence="1">The sequence shown here is derived from an EMBL/GenBank/DDBJ whole genome shotgun (WGS) entry which is preliminary data.</text>
</comment>
<evidence type="ECO:0000313" key="2">
    <source>
        <dbReference type="Proteomes" id="UP001162155"/>
    </source>
</evidence>
<organism evidence="1 2">
    <name type="scientific">Pseudomonas syringae pv. papulans</name>
    <dbReference type="NCBI Taxonomy" id="83963"/>
    <lineage>
        <taxon>Bacteria</taxon>
        <taxon>Pseudomonadati</taxon>
        <taxon>Pseudomonadota</taxon>
        <taxon>Gammaproteobacteria</taxon>
        <taxon>Pseudomonadales</taxon>
        <taxon>Pseudomonadaceae</taxon>
        <taxon>Pseudomonas</taxon>
        <taxon>Pseudomonas syringae</taxon>
    </lineage>
</organism>
<dbReference type="AlphaFoldDB" id="A0AA43IXX9"/>
<gene>
    <name evidence="1" type="ORF">JW322_22155</name>
</gene>
<dbReference type="EMBL" id="JAFFRZ010000001">
    <property type="protein sequence ID" value="MDH4624395.1"/>
    <property type="molecule type" value="Genomic_DNA"/>
</dbReference>
<protein>
    <submittedName>
        <fullName evidence="1">Uncharacterized protein</fullName>
    </submittedName>
</protein>
<dbReference type="RefSeq" id="WP_044310007.1">
    <property type="nucleotide sequence ID" value="NZ_JAFFRZ010000001.1"/>
</dbReference>
<dbReference type="Proteomes" id="UP001162155">
    <property type="component" value="Unassembled WGS sequence"/>
</dbReference>
<sequence length="78" mass="8921">MVYMQRAVETIGDEIGKGGFCSRSGASRLLARKLQINQRCERTLGRAVHHALELRGTQRITPRLRQTKKKTLKIKVFL</sequence>
<evidence type="ECO:0000313" key="1">
    <source>
        <dbReference type="EMBL" id="MDH4624395.1"/>
    </source>
</evidence>
<name>A0AA43IXX9_PSESX</name>